<keyword evidence="12" id="KW-1185">Reference proteome</keyword>
<name>A0A9D3M6P7_ANGAN</name>
<feature type="domain" description="C2H2-type" evidence="10">
    <location>
        <begin position="294"/>
        <end position="321"/>
    </location>
</feature>
<dbReference type="Pfam" id="PF00096">
    <property type="entry name" value="zf-C2H2"/>
    <property type="match status" value="5"/>
</dbReference>
<dbReference type="FunFam" id="3.30.160.60:FF:000204">
    <property type="entry name" value="Zinc finger protein 331"/>
    <property type="match status" value="1"/>
</dbReference>
<dbReference type="PANTHER" id="PTHR16515:SF57">
    <property type="entry name" value="ZINC FINGER PROTEIN 154-LIKE"/>
    <property type="match status" value="1"/>
</dbReference>
<feature type="region of interest" description="Disordered" evidence="9">
    <location>
        <begin position="61"/>
        <end position="107"/>
    </location>
</feature>
<evidence type="ECO:0000256" key="7">
    <source>
        <dbReference type="ARBA" id="ARBA00023242"/>
    </source>
</evidence>
<evidence type="ECO:0000256" key="4">
    <source>
        <dbReference type="ARBA" id="ARBA00022771"/>
    </source>
</evidence>
<comment type="caution">
    <text evidence="11">The sequence shown here is derived from an EMBL/GenBank/DDBJ whole genome shotgun (WGS) entry which is preliminary data.</text>
</comment>
<evidence type="ECO:0000256" key="8">
    <source>
        <dbReference type="PROSITE-ProRule" id="PRU00042"/>
    </source>
</evidence>
<dbReference type="GO" id="GO:0005634">
    <property type="term" value="C:nucleus"/>
    <property type="evidence" value="ECO:0007669"/>
    <property type="project" value="UniProtKB-SubCell"/>
</dbReference>
<proteinExistence type="predicted"/>
<feature type="domain" description="C2H2-type" evidence="10">
    <location>
        <begin position="210"/>
        <end position="237"/>
    </location>
</feature>
<feature type="region of interest" description="Disordered" evidence="9">
    <location>
        <begin position="311"/>
        <end position="344"/>
    </location>
</feature>
<evidence type="ECO:0000256" key="6">
    <source>
        <dbReference type="ARBA" id="ARBA00023125"/>
    </source>
</evidence>
<comment type="subcellular location">
    <subcellularLocation>
        <location evidence="1">Nucleus</location>
    </subcellularLocation>
</comment>
<dbReference type="GO" id="GO:0003677">
    <property type="term" value="F:DNA binding"/>
    <property type="evidence" value="ECO:0007669"/>
    <property type="project" value="UniProtKB-KW"/>
</dbReference>
<organism evidence="11 12">
    <name type="scientific">Anguilla anguilla</name>
    <name type="common">European freshwater eel</name>
    <name type="synonym">Muraena anguilla</name>
    <dbReference type="NCBI Taxonomy" id="7936"/>
    <lineage>
        <taxon>Eukaryota</taxon>
        <taxon>Metazoa</taxon>
        <taxon>Chordata</taxon>
        <taxon>Craniata</taxon>
        <taxon>Vertebrata</taxon>
        <taxon>Euteleostomi</taxon>
        <taxon>Actinopterygii</taxon>
        <taxon>Neopterygii</taxon>
        <taxon>Teleostei</taxon>
        <taxon>Anguilliformes</taxon>
        <taxon>Anguillidae</taxon>
        <taxon>Anguilla</taxon>
    </lineage>
</organism>
<dbReference type="PANTHER" id="PTHR16515">
    <property type="entry name" value="PR DOMAIN ZINC FINGER PROTEIN"/>
    <property type="match status" value="1"/>
</dbReference>
<feature type="compositionally biased region" description="Low complexity" evidence="9">
    <location>
        <begin position="158"/>
        <end position="173"/>
    </location>
</feature>
<keyword evidence="5" id="KW-0862">Zinc</keyword>
<accession>A0A9D3M6P7</accession>
<feature type="domain" description="C2H2-type" evidence="10">
    <location>
        <begin position="266"/>
        <end position="293"/>
    </location>
</feature>
<dbReference type="GO" id="GO:0010468">
    <property type="term" value="P:regulation of gene expression"/>
    <property type="evidence" value="ECO:0007669"/>
    <property type="project" value="TreeGrafter"/>
</dbReference>
<dbReference type="FunFam" id="3.30.160.60:FF:001344">
    <property type="entry name" value="Zinc finger protein 16 like"/>
    <property type="match status" value="2"/>
</dbReference>
<keyword evidence="2" id="KW-0479">Metal-binding</keyword>
<evidence type="ECO:0000256" key="5">
    <source>
        <dbReference type="ARBA" id="ARBA00022833"/>
    </source>
</evidence>
<dbReference type="AlphaFoldDB" id="A0A9D3M6P7"/>
<dbReference type="InterPro" id="IPR050331">
    <property type="entry name" value="Zinc_finger"/>
</dbReference>
<dbReference type="SMART" id="SM00355">
    <property type="entry name" value="ZnF_C2H2"/>
    <property type="match status" value="5"/>
</dbReference>
<evidence type="ECO:0000256" key="2">
    <source>
        <dbReference type="ARBA" id="ARBA00022723"/>
    </source>
</evidence>
<gene>
    <name evidence="11" type="ORF">ANANG_G00151250</name>
</gene>
<dbReference type="InterPro" id="IPR036236">
    <property type="entry name" value="Znf_C2H2_sf"/>
</dbReference>
<keyword evidence="3" id="KW-0677">Repeat</keyword>
<dbReference type="SUPFAM" id="SSF57667">
    <property type="entry name" value="beta-beta-alpha zinc fingers"/>
    <property type="match status" value="3"/>
</dbReference>
<evidence type="ECO:0000259" key="10">
    <source>
        <dbReference type="PROSITE" id="PS50157"/>
    </source>
</evidence>
<evidence type="ECO:0000256" key="9">
    <source>
        <dbReference type="SAM" id="MobiDB-lite"/>
    </source>
</evidence>
<evidence type="ECO:0000313" key="12">
    <source>
        <dbReference type="Proteomes" id="UP001044222"/>
    </source>
</evidence>
<feature type="domain" description="C2H2-type" evidence="10">
    <location>
        <begin position="238"/>
        <end position="265"/>
    </location>
</feature>
<evidence type="ECO:0000256" key="1">
    <source>
        <dbReference type="ARBA" id="ARBA00004123"/>
    </source>
</evidence>
<feature type="compositionally biased region" description="Basic and acidic residues" evidence="9">
    <location>
        <begin position="61"/>
        <end position="74"/>
    </location>
</feature>
<evidence type="ECO:0000313" key="11">
    <source>
        <dbReference type="EMBL" id="KAG5843467.1"/>
    </source>
</evidence>
<dbReference type="Gene3D" id="3.30.160.60">
    <property type="entry name" value="Classic Zinc Finger"/>
    <property type="match status" value="5"/>
</dbReference>
<feature type="compositionally biased region" description="Gly residues" evidence="9">
    <location>
        <begin position="321"/>
        <end position="339"/>
    </location>
</feature>
<keyword evidence="6" id="KW-0238">DNA-binding</keyword>
<dbReference type="PROSITE" id="PS00028">
    <property type="entry name" value="ZINC_FINGER_C2H2_1"/>
    <property type="match status" value="5"/>
</dbReference>
<dbReference type="InterPro" id="IPR013087">
    <property type="entry name" value="Znf_C2H2_type"/>
</dbReference>
<feature type="domain" description="C2H2-type" evidence="10">
    <location>
        <begin position="182"/>
        <end position="209"/>
    </location>
</feature>
<dbReference type="EMBL" id="JAFIRN010000008">
    <property type="protein sequence ID" value="KAG5843467.1"/>
    <property type="molecule type" value="Genomic_DNA"/>
</dbReference>
<dbReference type="FunFam" id="3.30.160.60:FF:000358">
    <property type="entry name" value="zinc finger protein 24"/>
    <property type="match status" value="1"/>
</dbReference>
<sequence>MGPSDNFAEKTLQGFDSGDDVKVCQLSIRADGTVSSNLLNTFSSSSPSSWSDIARPDECAREQISRQCLSEKEPSSSGPRSKPRLEIKQEQDQGPGQHVRRVGRGGGVAVAAETEQTAQNVAELGYIHVGSGAPLADGLKTLGRPLQGARPGPASSRAAVSAKGPSAAGPAADGSGGGERPHLCLQCGKAFRLISSLKKHIRIHTGEKPYPCPVCGRCFRESGALKTHQRIHTGEKPYSCSDCGTSFRHLDGLRKHRRTHTGEKPYVCGVCGKRLSRLQHLKHHQRIHTGERPCRCPRCHKSFKEPAALRKHLRTHREEPGGGGGRRPGRGRAGAGAGAGPAAAGNASRLHHLALLPQMGFGVWGADGEDGVVMNGV</sequence>
<dbReference type="FunFam" id="3.30.160.60:FF:000100">
    <property type="entry name" value="Zinc finger 45-like"/>
    <property type="match status" value="1"/>
</dbReference>
<dbReference type="GO" id="GO:0008270">
    <property type="term" value="F:zinc ion binding"/>
    <property type="evidence" value="ECO:0007669"/>
    <property type="project" value="UniProtKB-KW"/>
</dbReference>
<keyword evidence="7" id="KW-0539">Nucleus</keyword>
<reference evidence="11" key="1">
    <citation type="submission" date="2021-01" db="EMBL/GenBank/DDBJ databases">
        <title>A chromosome-scale assembly of European eel, Anguilla anguilla.</title>
        <authorList>
            <person name="Henkel C."/>
            <person name="Jong-Raadsen S.A."/>
            <person name="Dufour S."/>
            <person name="Weltzien F.-A."/>
            <person name="Palstra A.P."/>
            <person name="Pelster B."/>
            <person name="Spaink H.P."/>
            <person name="Van Den Thillart G.E."/>
            <person name="Jansen H."/>
            <person name="Zahm M."/>
            <person name="Klopp C."/>
            <person name="Cedric C."/>
            <person name="Louis A."/>
            <person name="Berthelot C."/>
            <person name="Parey E."/>
            <person name="Roest Crollius H."/>
            <person name="Montfort J."/>
            <person name="Robinson-Rechavi M."/>
            <person name="Bucao C."/>
            <person name="Bouchez O."/>
            <person name="Gislard M."/>
            <person name="Lluch J."/>
            <person name="Milhes M."/>
            <person name="Lampietro C."/>
            <person name="Lopez Roques C."/>
            <person name="Donnadieu C."/>
            <person name="Braasch I."/>
            <person name="Desvignes T."/>
            <person name="Postlethwait J."/>
            <person name="Bobe J."/>
            <person name="Guiguen Y."/>
            <person name="Dirks R."/>
        </authorList>
    </citation>
    <scope>NUCLEOTIDE SEQUENCE</scope>
    <source>
        <strain evidence="11">Tag_6206</strain>
        <tissue evidence="11">Liver</tissue>
    </source>
</reference>
<dbReference type="PROSITE" id="PS50157">
    <property type="entry name" value="ZINC_FINGER_C2H2_2"/>
    <property type="match status" value="5"/>
</dbReference>
<keyword evidence="4 8" id="KW-0863">Zinc-finger</keyword>
<dbReference type="Proteomes" id="UP001044222">
    <property type="component" value="Chromosome 8"/>
</dbReference>
<feature type="region of interest" description="Disordered" evidence="9">
    <location>
        <begin position="140"/>
        <end position="177"/>
    </location>
</feature>
<evidence type="ECO:0000256" key="3">
    <source>
        <dbReference type="ARBA" id="ARBA00022737"/>
    </source>
</evidence>
<protein>
    <recommendedName>
        <fullName evidence="10">C2H2-type domain-containing protein</fullName>
    </recommendedName>
</protein>